<dbReference type="EMBL" id="JAERQM010000004">
    <property type="protein sequence ID" value="MBU8545290.1"/>
    <property type="molecule type" value="Genomic_DNA"/>
</dbReference>
<organism evidence="3 4">
    <name type="scientific">Falsiroseomonas oleicola</name>
    <dbReference type="NCBI Taxonomy" id="2801474"/>
    <lineage>
        <taxon>Bacteria</taxon>
        <taxon>Pseudomonadati</taxon>
        <taxon>Pseudomonadota</taxon>
        <taxon>Alphaproteobacteria</taxon>
        <taxon>Acetobacterales</taxon>
        <taxon>Roseomonadaceae</taxon>
        <taxon>Falsiroseomonas</taxon>
    </lineage>
</organism>
<dbReference type="PANTHER" id="PTHR19372:SF7">
    <property type="entry name" value="SULFITE OXIDASE, MITOCHONDRIAL"/>
    <property type="match status" value="1"/>
</dbReference>
<dbReference type="Pfam" id="PF00174">
    <property type="entry name" value="Oxidored_molyb"/>
    <property type="match status" value="1"/>
</dbReference>
<gene>
    <name evidence="3" type="ORF">JJQ90_16325</name>
</gene>
<dbReference type="CDD" id="cd02110">
    <property type="entry name" value="SO_family_Moco_dimer"/>
    <property type="match status" value="1"/>
</dbReference>
<evidence type="ECO:0000313" key="4">
    <source>
        <dbReference type="Proteomes" id="UP000689967"/>
    </source>
</evidence>
<evidence type="ECO:0000259" key="2">
    <source>
        <dbReference type="Pfam" id="PF03404"/>
    </source>
</evidence>
<dbReference type="InterPro" id="IPR005066">
    <property type="entry name" value="MoCF_OxRdtse_dimer"/>
</dbReference>
<feature type="domain" description="Moybdenum cofactor oxidoreductase dimerisation" evidence="2">
    <location>
        <begin position="287"/>
        <end position="396"/>
    </location>
</feature>
<keyword evidence="4" id="KW-1185">Reference proteome</keyword>
<evidence type="ECO:0000259" key="1">
    <source>
        <dbReference type="Pfam" id="PF00174"/>
    </source>
</evidence>
<dbReference type="Pfam" id="PF03404">
    <property type="entry name" value="Mo-co_dimer"/>
    <property type="match status" value="1"/>
</dbReference>
<evidence type="ECO:0000313" key="3">
    <source>
        <dbReference type="EMBL" id="MBU8545290.1"/>
    </source>
</evidence>
<protein>
    <submittedName>
        <fullName evidence="3">Sulfite oxidase</fullName>
    </submittedName>
</protein>
<feature type="domain" description="Oxidoreductase molybdopterin-binding" evidence="1">
    <location>
        <begin position="91"/>
        <end position="257"/>
    </location>
</feature>
<comment type="caution">
    <text evidence="3">The sequence shown here is derived from an EMBL/GenBank/DDBJ whole genome shotgun (WGS) entry which is preliminary data.</text>
</comment>
<sequence>MVPTGLARWQAALGASIPFAAHLPEGLVPALLERPVAVPGSHPLDWPGKQALAVHDSAPLCAETPEALLDEAVTSAAAMFVRNNGGIPPEPADPDAWSFTVDGEVQAPLRLTVAELAARFRVVTLQLQLECGGNGRAFHMPAARGNPWRQGAISNGAWTGVRLRDVLLAAGLKDSAAYTGHYGADPHLSGSSQPAISRGMRIAKAMDETTLLAFRLNGEPIPHLHGAPLRLVVPGWPGSLSQKWLTRIWVRDRPHDGPGMGGTSYRIPARPIEPGQAHDGADFVELESMPVRSILSSHAHGARLPAGTRTLDLRGAAWAGDLTVRRMEVSRDFGASWQDMDFAEPANRHAWQRWTGQVDLPADGYYEIWYRATDSEGRTQPLHATNWNPQGYAANPLGRSGLLIG</sequence>
<accession>A0ABS6HD95</accession>
<dbReference type="InterPro" id="IPR000572">
    <property type="entry name" value="OxRdtase_Mopterin-bd_dom"/>
</dbReference>
<name>A0ABS6HD95_9PROT</name>
<reference evidence="3 4" key="1">
    <citation type="submission" date="2021-01" db="EMBL/GenBank/DDBJ databases">
        <title>Roseomonas sp. nov, a bacterium isolated from an oil production mixture in Yumen Oilfield.</title>
        <authorList>
            <person name="Wu D."/>
        </authorList>
    </citation>
    <scope>NUCLEOTIDE SEQUENCE [LARGE SCALE GENOMIC DNA]</scope>
    <source>
        <strain evidence="3 4">ROY-5-3</strain>
    </source>
</reference>
<proteinExistence type="predicted"/>
<dbReference type="Proteomes" id="UP000689967">
    <property type="component" value="Unassembled WGS sequence"/>
</dbReference>
<dbReference type="PANTHER" id="PTHR19372">
    <property type="entry name" value="SULFITE REDUCTASE"/>
    <property type="match status" value="1"/>
</dbReference>